<evidence type="ECO:0000313" key="2">
    <source>
        <dbReference type="Proteomes" id="UP001168694"/>
    </source>
</evidence>
<sequence>MICLCESLNEEIYGERIAIIEDKSEIMRTFGLENEQWLHLWNIDNRILTLCYSSLDPEYDRFIVVYDYAFFCKDRDMKQAIIWHEIGHSQYPVLEGEINLHSETKCDELAFVKGCKPGLEKFLMLTYKMAKTLNNQLLLTMTKERIKALHLQYE</sequence>
<evidence type="ECO:0000313" key="1">
    <source>
        <dbReference type="EMBL" id="MDN4072429.1"/>
    </source>
</evidence>
<evidence type="ECO:0008006" key="3">
    <source>
        <dbReference type="Google" id="ProtNLM"/>
    </source>
</evidence>
<organism evidence="1 2">
    <name type="scientific">Fictibacillus terranigra</name>
    <dbReference type="NCBI Taxonomy" id="3058424"/>
    <lineage>
        <taxon>Bacteria</taxon>
        <taxon>Bacillati</taxon>
        <taxon>Bacillota</taxon>
        <taxon>Bacilli</taxon>
        <taxon>Bacillales</taxon>
        <taxon>Fictibacillaceae</taxon>
        <taxon>Fictibacillus</taxon>
    </lineage>
</organism>
<accession>A0ABT8E3E5</accession>
<dbReference type="Proteomes" id="UP001168694">
    <property type="component" value="Unassembled WGS sequence"/>
</dbReference>
<dbReference type="RefSeq" id="WP_290398544.1">
    <property type="nucleotide sequence ID" value="NZ_JAUHLN010000001.1"/>
</dbReference>
<reference evidence="1" key="1">
    <citation type="submission" date="2023-06" db="EMBL/GenBank/DDBJ databases">
        <title>Draft Genome Sequences of Representative Paenibacillus Polymyxa, Bacillus cereus, Fictibacillus sp., and Brevibacillus agri Strains Isolated from Amazonian Dark Earth.</title>
        <authorList>
            <person name="Pellegrinetti T.A."/>
            <person name="Cunha I.C.M."/>
            <person name="Chaves M.G."/>
            <person name="Freitas A.S."/>
            <person name="Silva A.V.R."/>
            <person name="Tsai S.M."/>
            <person name="Mendes L.W."/>
        </authorList>
    </citation>
    <scope>NUCLEOTIDE SEQUENCE</scope>
    <source>
        <strain evidence="1">CENA-BCM004</strain>
    </source>
</reference>
<proteinExistence type="predicted"/>
<gene>
    <name evidence="1" type="ORF">QYF49_05215</name>
</gene>
<keyword evidence="2" id="KW-1185">Reference proteome</keyword>
<comment type="caution">
    <text evidence="1">The sequence shown here is derived from an EMBL/GenBank/DDBJ whole genome shotgun (WGS) entry which is preliminary data.</text>
</comment>
<protein>
    <recommendedName>
        <fullName evidence="3">IrrE N-terminal-like domain-containing protein</fullName>
    </recommendedName>
</protein>
<name>A0ABT8E3E5_9BACL</name>
<dbReference type="EMBL" id="JAUHLN010000001">
    <property type="protein sequence ID" value="MDN4072429.1"/>
    <property type="molecule type" value="Genomic_DNA"/>
</dbReference>